<reference evidence="2" key="1">
    <citation type="submission" date="2012-02" db="EMBL/GenBank/DDBJ databases">
        <title>The complete genome of Solitalea canadensis DSM 3403.</title>
        <authorList>
            <consortium name="US DOE Joint Genome Institute (JGI-PGF)"/>
            <person name="Lucas S."/>
            <person name="Copeland A."/>
            <person name="Lapidus A."/>
            <person name="Glavina del Rio T."/>
            <person name="Dalin E."/>
            <person name="Tice H."/>
            <person name="Bruce D."/>
            <person name="Goodwin L."/>
            <person name="Pitluck S."/>
            <person name="Peters L."/>
            <person name="Ovchinnikova G."/>
            <person name="Lu M."/>
            <person name="Kyrpides N."/>
            <person name="Mavromatis K."/>
            <person name="Ivanova N."/>
            <person name="Brettin T."/>
            <person name="Detter J.C."/>
            <person name="Han C."/>
            <person name="Larimer F."/>
            <person name="Land M."/>
            <person name="Hauser L."/>
            <person name="Markowitz V."/>
            <person name="Cheng J.-F."/>
            <person name="Hugenholtz P."/>
            <person name="Woyke T."/>
            <person name="Wu D."/>
            <person name="Spring S."/>
            <person name="Schroeder M."/>
            <person name="Kopitz M."/>
            <person name="Brambilla E."/>
            <person name="Klenk H.-P."/>
            <person name="Eisen J.A."/>
        </authorList>
    </citation>
    <scope>NUCLEOTIDE SEQUENCE</scope>
    <source>
        <strain evidence="2">DSM 3403</strain>
    </source>
</reference>
<sequence length="303" mass="32983">MKSLTKNISKQLILLTLLLGGITYSAQAQRNPGPAQFFFNQYQANAAMAGIDSSLNLNLSYNKQYDDMPGSSVNKLLTADYNLGKRVGLGLNLSNQKAGLLTKTRVALSYAYHLPVGGDGQTLHFGLSAAVENNSLPINEVDGDQNDPSLQEYNSRGAYMDGDFGIAYTGSGLTLQAAMPTIRNYIVKETYSTIDRSVLYSAASYKINMGEELSSIEPKLSYTMVKGNTDIWDAGVNVKVASNLADIQAIYHSTKSYTVGLGVNMLSRIQLLALYTSETKALRTYTDGNLSLNMKISLFTKSR</sequence>
<feature type="chain" id="PRO_5003613216" evidence="1">
    <location>
        <begin position="29"/>
        <end position="303"/>
    </location>
</feature>
<proteinExistence type="predicted"/>
<keyword evidence="1" id="KW-0732">Signal</keyword>
<keyword evidence="3" id="KW-1185">Reference proteome</keyword>
<dbReference type="OrthoDB" id="891773at2"/>
<evidence type="ECO:0000313" key="2">
    <source>
        <dbReference type="EMBL" id="AFD07697.1"/>
    </source>
</evidence>
<dbReference type="EMBL" id="CP003349">
    <property type="protein sequence ID" value="AFD07697.1"/>
    <property type="molecule type" value="Genomic_DNA"/>
</dbReference>
<dbReference type="Proteomes" id="UP000007590">
    <property type="component" value="Chromosome"/>
</dbReference>
<dbReference type="InterPro" id="IPR019861">
    <property type="entry name" value="PorP/SprF_Bacteroidetes"/>
</dbReference>
<dbReference type="KEGG" id="scn:Solca_2663"/>
<dbReference type="HOGENOM" id="CLU_068235_3_0_10"/>
<gene>
    <name evidence="2" type="ordered locus">Solca_2663</name>
</gene>
<dbReference type="Pfam" id="PF11751">
    <property type="entry name" value="PorP_SprF"/>
    <property type="match status" value="1"/>
</dbReference>
<dbReference type="STRING" id="929556.Solca_2663"/>
<organism evidence="2 3">
    <name type="scientific">Solitalea canadensis (strain ATCC 29591 / DSM 3403 / JCM 21819 / LMG 8368 / NBRC 15130 / NCIMB 12057 / USAM 9D)</name>
    <name type="common">Flexibacter canadensis</name>
    <dbReference type="NCBI Taxonomy" id="929556"/>
    <lineage>
        <taxon>Bacteria</taxon>
        <taxon>Pseudomonadati</taxon>
        <taxon>Bacteroidota</taxon>
        <taxon>Sphingobacteriia</taxon>
        <taxon>Sphingobacteriales</taxon>
        <taxon>Sphingobacteriaceae</taxon>
        <taxon>Solitalea</taxon>
    </lineage>
</organism>
<name>H8KUZ7_SOLCM</name>
<protein>
    <submittedName>
        <fullName evidence="2">Bacteroidetes-specific putative membrane protein</fullName>
    </submittedName>
</protein>
<dbReference type="AlphaFoldDB" id="H8KUZ7"/>
<feature type="signal peptide" evidence="1">
    <location>
        <begin position="1"/>
        <end position="28"/>
    </location>
</feature>
<dbReference type="eggNOG" id="COG2885">
    <property type="taxonomic scope" value="Bacteria"/>
</dbReference>
<dbReference type="RefSeq" id="WP_014680924.1">
    <property type="nucleotide sequence ID" value="NC_017770.1"/>
</dbReference>
<evidence type="ECO:0000313" key="3">
    <source>
        <dbReference type="Proteomes" id="UP000007590"/>
    </source>
</evidence>
<evidence type="ECO:0000256" key="1">
    <source>
        <dbReference type="SAM" id="SignalP"/>
    </source>
</evidence>
<dbReference type="NCBIfam" id="TIGR03519">
    <property type="entry name" value="T9SS_PorP_fam"/>
    <property type="match status" value="1"/>
</dbReference>
<accession>H8KUZ7</accession>